<gene>
    <name evidence="2" type="ORF">B296_00029298</name>
</gene>
<dbReference type="AlphaFoldDB" id="A0A426ZEF5"/>
<feature type="region of interest" description="Disordered" evidence="1">
    <location>
        <begin position="91"/>
        <end position="127"/>
    </location>
</feature>
<comment type="caution">
    <text evidence="2">The sequence shown here is derived from an EMBL/GenBank/DDBJ whole genome shotgun (WGS) entry which is preliminary data.</text>
</comment>
<evidence type="ECO:0000313" key="2">
    <source>
        <dbReference type="EMBL" id="RRT62306.1"/>
    </source>
</evidence>
<name>A0A426ZEF5_ENSVE</name>
<accession>A0A426ZEF5</accession>
<protein>
    <submittedName>
        <fullName evidence="2">Uncharacterized protein</fullName>
    </submittedName>
</protein>
<feature type="region of interest" description="Disordered" evidence="1">
    <location>
        <begin position="1"/>
        <end position="23"/>
    </location>
</feature>
<reference evidence="2 3" key="1">
    <citation type="journal article" date="2014" name="Agronomy (Basel)">
        <title>A Draft Genome Sequence for Ensete ventricosum, the Drought-Tolerant Tree Against Hunger.</title>
        <authorList>
            <person name="Harrison J."/>
            <person name="Moore K.A."/>
            <person name="Paszkiewicz K."/>
            <person name="Jones T."/>
            <person name="Grant M."/>
            <person name="Ambacheew D."/>
            <person name="Muzemil S."/>
            <person name="Studholme D.J."/>
        </authorList>
    </citation>
    <scope>NUCLEOTIDE SEQUENCE [LARGE SCALE GENOMIC DNA]</scope>
</reference>
<dbReference type="EMBL" id="AMZH03007033">
    <property type="protein sequence ID" value="RRT62306.1"/>
    <property type="molecule type" value="Genomic_DNA"/>
</dbReference>
<feature type="region of interest" description="Disordered" evidence="1">
    <location>
        <begin position="174"/>
        <end position="195"/>
    </location>
</feature>
<sequence>MPRAPYPWSGNETPPRRHGTCAFSSALSSSSDVFPHLQPTQARGGAGLFNEALGASLVGDAPTSRAVGRVEGTLPPVTLGIPRSSLRSIQSTFRPTESPSVGRPGRFPPRTGMGGIADRVSRPIEPEPLNRTTNVKIAGLRTFVTGRCPADPKTDPGGKIVTAPTLTEAKIRHEQVPSRDNPGSSALAQENHKVTPRVRRYLAGRNSPPSQAFLNERVQRKPKTDLQSIYRDAHAGNVQAIGTLPRLRNMQPVFSRDVVPLPNHGK</sequence>
<evidence type="ECO:0000313" key="3">
    <source>
        <dbReference type="Proteomes" id="UP000287651"/>
    </source>
</evidence>
<dbReference type="Proteomes" id="UP000287651">
    <property type="component" value="Unassembled WGS sequence"/>
</dbReference>
<organism evidence="2 3">
    <name type="scientific">Ensete ventricosum</name>
    <name type="common">Abyssinian banana</name>
    <name type="synonym">Musa ensete</name>
    <dbReference type="NCBI Taxonomy" id="4639"/>
    <lineage>
        <taxon>Eukaryota</taxon>
        <taxon>Viridiplantae</taxon>
        <taxon>Streptophyta</taxon>
        <taxon>Embryophyta</taxon>
        <taxon>Tracheophyta</taxon>
        <taxon>Spermatophyta</taxon>
        <taxon>Magnoliopsida</taxon>
        <taxon>Liliopsida</taxon>
        <taxon>Zingiberales</taxon>
        <taxon>Musaceae</taxon>
        <taxon>Ensete</taxon>
    </lineage>
</organism>
<proteinExistence type="predicted"/>
<evidence type="ECO:0000256" key="1">
    <source>
        <dbReference type="SAM" id="MobiDB-lite"/>
    </source>
</evidence>